<dbReference type="AlphaFoldDB" id="A0A9X3J729"/>
<keyword evidence="9" id="KW-1185">Reference proteome</keyword>
<dbReference type="GO" id="GO:0009279">
    <property type="term" value="C:cell outer membrane"/>
    <property type="evidence" value="ECO:0007669"/>
    <property type="project" value="UniProtKB-SubCell"/>
</dbReference>
<proteinExistence type="inferred from homology"/>
<dbReference type="Proteomes" id="UP001145087">
    <property type="component" value="Unassembled WGS sequence"/>
</dbReference>
<dbReference type="PROSITE" id="PS51257">
    <property type="entry name" value="PROKAR_LIPOPROTEIN"/>
    <property type="match status" value="1"/>
</dbReference>
<dbReference type="InterPro" id="IPR011990">
    <property type="entry name" value="TPR-like_helical_dom_sf"/>
</dbReference>
<sequence length="570" mass="65103">MKKIIYILPLFVLLFGCSDLLDIAPTNIISEDAVKNDPVLVDAFLNKIYNGTRFQSGGEGNALLNVMSDEANVFAGWQTPFGAAMKIIDENGAHSALEYWPYGNIRSCNEIMDILEEATFDPVLVEQKTAEARWLRAFMYFELVKRYGGVPLITEAQSIDQPVEELYVERNSEKEIYDFIASEMDALVNLLPEGYDSGNYGRPTKWAAYALKSRAMLYAGSIAKYGSVQLNSLLGIPAGEANSYYKKAYDASMAIINGGMHPLYNQNADPVKNYSELMLTDGNSEVIFAEVYDYGLLKAHGWTFYCMPDGFQTGWGSNNWMYLEAWEKYEYNDGSSAVWDRSLLDGKHKFSRDEIIMNKDPRFLASAFYPETPWGDGTVYVHNTTIGTIPADSDWPKVAPKRNRIKTGILIKKRVNESLIGLYNNEDDSDWMVFRTGEMYLNAAEAKFEMGEVEEARTLINVIRNRAGMPDKETLTLEDVRNERFVELYIEEHRYWDIRRWRIAVDVLNDKGFKGVTWDYYIEEDMYTLKIKDADFGQKRVFAERNYYLPIGLGRIADNPNLVENPGYTN</sequence>
<evidence type="ECO:0000259" key="6">
    <source>
        <dbReference type="Pfam" id="PF07980"/>
    </source>
</evidence>
<evidence type="ECO:0000256" key="4">
    <source>
        <dbReference type="ARBA" id="ARBA00023136"/>
    </source>
</evidence>
<evidence type="ECO:0000259" key="7">
    <source>
        <dbReference type="Pfam" id="PF14322"/>
    </source>
</evidence>
<keyword evidence="4" id="KW-0472">Membrane</keyword>
<dbReference type="CDD" id="cd08977">
    <property type="entry name" value="SusD"/>
    <property type="match status" value="1"/>
</dbReference>
<keyword evidence="3" id="KW-0732">Signal</keyword>
<evidence type="ECO:0000256" key="2">
    <source>
        <dbReference type="ARBA" id="ARBA00006275"/>
    </source>
</evidence>
<dbReference type="InterPro" id="IPR012944">
    <property type="entry name" value="SusD_RagB_dom"/>
</dbReference>
<feature type="domain" description="RagB/SusD" evidence="6">
    <location>
        <begin position="285"/>
        <end position="568"/>
    </location>
</feature>
<organism evidence="8 9">
    <name type="scientific">Draconibacterium aestuarii</name>
    <dbReference type="NCBI Taxonomy" id="2998507"/>
    <lineage>
        <taxon>Bacteria</taxon>
        <taxon>Pseudomonadati</taxon>
        <taxon>Bacteroidota</taxon>
        <taxon>Bacteroidia</taxon>
        <taxon>Marinilabiliales</taxon>
        <taxon>Prolixibacteraceae</taxon>
        <taxon>Draconibacterium</taxon>
    </lineage>
</organism>
<dbReference type="SUPFAM" id="SSF48452">
    <property type="entry name" value="TPR-like"/>
    <property type="match status" value="1"/>
</dbReference>
<gene>
    <name evidence="8" type="ORF">OU798_07940</name>
</gene>
<keyword evidence="5" id="KW-0998">Cell outer membrane</keyword>
<accession>A0A9X3J729</accession>
<reference evidence="8" key="1">
    <citation type="submission" date="2022-11" db="EMBL/GenBank/DDBJ databases">
        <title>Marilongibacter aestuarii gen. nov., sp. nov., isolated from tidal flat sediment.</title>
        <authorList>
            <person name="Jiayan W."/>
        </authorList>
    </citation>
    <scope>NUCLEOTIDE SEQUENCE</scope>
    <source>
        <strain evidence="8">Z1-6</strain>
    </source>
</reference>
<comment type="caution">
    <text evidence="8">The sequence shown here is derived from an EMBL/GenBank/DDBJ whole genome shotgun (WGS) entry which is preliminary data.</text>
</comment>
<evidence type="ECO:0000256" key="1">
    <source>
        <dbReference type="ARBA" id="ARBA00004442"/>
    </source>
</evidence>
<dbReference type="Pfam" id="PF14322">
    <property type="entry name" value="SusD-like_3"/>
    <property type="match status" value="1"/>
</dbReference>
<dbReference type="Pfam" id="PF07980">
    <property type="entry name" value="SusD_RagB"/>
    <property type="match status" value="1"/>
</dbReference>
<dbReference type="EMBL" id="JAPOHD010000015">
    <property type="protein sequence ID" value="MCY1720270.1"/>
    <property type="molecule type" value="Genomic_DNA"/>
</dbReference>
<protein>
    <submittedName>
        <fullName evidence="8">RagB/SusD family nutrient uptake outer membrane protein</fullName>
    </submittedName>
</protein>
<evidence type="ECO:0000256" key="3">
    <source>
        <dbReference type="ARBA" id="ARBA00022729"/>
    </source>
</evidence>
<evidence type="ECO:0000313" key="9">
    <source>
        <dbReference type="Proteomes" id="UP001145087"/>
    </source>
</evidence>
<comment type="similarity">
    <text evidence="2">Belongs to the SusD family.</text>
</comment>
<feature type="domain" description="SusD-like N-terminal" evidence="7">
    <location>
        <begin position="39"/>
        <end position="217"/>
    </location>
</feature>
<dbReference type="RefSeq" id="WP_343332603.1">
    <property type="nucleotide sequence ID" value="NZ_JAPOHD010000015.1"/>
</dbReference>
<evidence type="ECO:0000256" key="5">
    <source>
        <dbReference type="ARBA" id="ARBA00023237"/>
    </source>
</evidence>
<name>A0A9X3J729_9BACT</name>
<dbReference type="InterPro" id="IPR033985">
    <property type="entry name" value="SusD-like_N"/>
</dbReference>
<dbReference type="Gene3D" id="1.25.40.390">
    <property type="match status" value="1"/>
</dbReference>
<evidence type="ECO:0000313" key="8">
    <source>
        <dbReference type="EMBL" id="MCY1720270.1"/>
    </source>
</evidence>
<comment type="subcellular location">
    <subcellularLocation>
        <location evidence="1">Cell outer membrane</location>
    </subcellularLocation>
</comment>